<sequence>MQTTAQRDERIKKQEEEVKPDGNFFSPGIVNKW</sequence>
<evidence type="ECO:0000256" key="1">
    <source>
        <dbReference type="SAM" id="MobiDB-lite"/>
    </source>
</evidence>
<evidence type="ECO:0000313" key="3">
    <source>
        <dbReference type="Proteomes" id="UP001164929"/>
    </source>
</evidence>
<evidence type="ECO:0000313" key="2">
    <source>
        <dbReference type="EMBL" id="KAJ7012630.1"/>
    </source>
</evidence>
<gene>
    <name evidence="2" type="ORF">NC653_002625</name>
</gene>
<reference evidence="2 3" key="1">
    <citation type="journal article" date="2023" name="Mol. Ecol. Resour.">
        <title>Chromosome-level genome assembly of a triploid poplar Populus alba 'Berolinensis'.</title>
        <authorList>
            <person name="Chen S."/>
            <person name="Yu Y."/>
            <person name="Wang X."/>
            <person name="Wang S."/>
            <person name="Zhang T."/>
            <person name="Zhou Y."/>
            <person name="He R."/>
            <person name="Meng N."/>
            <person name="Wang Y."/>
            <person name="Liu W."/>
            <person name="Liu Z."/>
            <person name="Liu J."/>
            <person name="Guo Q."/>
            <person name="Huang H."/>
            <person name="Sederoff R.R."/>
            <person name="Wang G."/>
            <person name="Qu G."/>
            <person name="Chen S."/>
        </authorList>
    </citation>
    <scope>NUCLEOTIDE SEQUENCE [LARGE SCALE GENOMIC DNA]</scope>
    <source>
        <strain evidence="2">SC-2020</strain>
    </source>
</reference>
<comment type="caution">
    <text evidence="2">The sequence shown here is derived from an EMBL/GenBank/DDBJ whole genome shotgun (WGS) entry which is preliminary data.</text>
</comment>
<feature type="compositionally biased region" description="Basic and acidic residues" evidence="1">
    <location>
        <begin position="1"/>
        <end position="20"/>
    </location>
</feature>
<dbReference type="EMBL" id="JAQIZT010000001">
    <property type="protein sequence ID" value="KAJ7012630.1"/>
    <property type="molecule type" value="Genomic_DNA"/>
</dbReference>
<feature type="region of interest" description="Disordered" evidence="1">
    <location>
        <begin position="1"/>
        <end position="33"/>
    </location>
</feature>
<organism evidence="2 3">
    <name type="scientific">Populus alba x Populus x berolinensis</name>
    <dbReference type="NCBI Taxonomy" id="444605"/>
    <lineage>
        <taxon>Eukaryota</taxon>
        <taxon>Viridiplantae</taxon>
        <taxon>Streptophyta</taxon>
        <taxon>Embryophyta</taxon>
        <taxon>Tracheophyta</taxon>
        <taxon>Spermatophyta</taxon>
        <taxon>Magnoliopsida</taxon>
        <taxon>eudicotyledons</taxon>
        <taxon>Gunneridae</taxon>
        <taxon>Pentapetalae</taxon>
        <taxon>rosids</taxon>
        <taxon>fabids</taxon>
        <taxon>Malpighiales</taxon>
        <taxon>Salicaceae</taxon>
        <taxon>Saliceae</taxon>
        <taxon>Populus</taxon>
    </lineage>
</organism>
<protein>
    <submittedName>
        <fullName evidence="2">Uncharacterized protein</fullName>
    </submittedName>
</protein>
<keyword evidence="3" id="KW-1185">Reference proteome</keyword>
<accession>A0AAD6RPC9</accession>
<proteinExistence type="predicted"/>
<dbReference type="Proteomes" id="UP001164929">
    <property type="component" value="Chromosome 1"/>
</dbReference>
<name>A0AAD6RPC9_9ROSI</name>
<dbReference type="AlphaFoldDB" id="A0AAD6RPC9"/>